<evidence type="ECO:0000313" key="4">
    <source>
        <dbReference type="Proteomes" id="UP001500839"/>
    </source>
</evidence>
<feature type="region of interest" description="Disordered" evidence="1">
    <location>
        <begin position="94"/>
        <end position="120"/>
    </location>
</feature>
<name>A0ABP9CXT5_9ACTN</name>
<feature type="signal peptide" evidence="2">
    <location>
        <begin position="1"/>
        <end position="22"/>
    </location>
</feature>
<gene>
    <name evidence="3" type="ORF">GCM10023353_30030</name>
</gene>
<dbReference type="EMBL" id="BAABKQ010000001">
    <property type="protein sequence ID" value="GAA4820233.1"/>
    <property type="molecule type" value="Genomic_DNA"/>
</dbReference>
<evidence type="ECO:0008006" key="5">
    <source>
        <dbReference type="Google" id="ProtNLM"/>
    </source>
</evidence>
<reference evidence="4" key="1">
    <citation type="journal article" date="2019" name="Int. J. Syst. Evol. Microbiol.">
        <title>The Global Catalogue of Microorganisms (GCM) 10K type strain sequencing project: providing services to taxonomists for standard genome sequencing and annotation.</title>
        <authorList>
            <consortium name="The Broad Institute Genomics Platform"/>
            <consortium name="The Broad Institute Genome Sequencing Center for Infectious Disease"/>
            <person name="Wu L."/>
            <person name="Ma J."/>
        </authorList>
    </citation>
    <scope>NUCLEOTIDE SEQUENCE [LARGE SCALE GENOMIC DNA]</scope>
    <source>
        <strain evidence="4">JCM 18542</strain>
    </source>
</reference>
<evidence type="ECO:0000256" key="1">
    <source>
        <dbReference type="SAM" id="MobiDB-lite"/>
    </source>
</evidence>
<feature type="compositionally biased region" description="Pro residues" evidence="1">
    <location>
        <begin position="109"/>
        <end position="120"/>
    </location>
</feature>
<comment type="caution">
    <text evidence="3">The sequence shown here is derived from an EMBL/GenBank/DDBJ whole genome shotgun (WGS) entry which is preliminary data.</text>
</comment>
<keyword evidence="4" id="KW-1185">Reference proteome</keyword>
<dbReference type="Proteomes" id="UP001500839">
    <property type="component" value="Unassembled WGS sequence"/>
</dbReference>
<proteinExistence type="predicted"/>
<keyword evidence="2" id="KW-0732">Signal</keyword>
<sequence>MAATAGLSLVAAAALLAGCSSASEMSCGDFLAKSSNDQKSTTRDLLKEGGNDNPSAMLLAAAQGSLSGYCTVEGDDATLADAMSVFTDTLDSIGATTGTAQQDSATPAPQAPGAPARPPN</sequence>
<feature type="region of interest" description="Disordered" evidence="1">
    <location>
        <begin position="31"/>
        <end position="54"/>
    </location>
</feature>
<feature type="compositionally biased region" description="Basic and acidic residues" evidence="1">
    <location>
        <begin position="40"/>
        <end position="50"/>
    </location>
</feature>
<organism evidence="3 4">
    <name type="scientific">Tomitella cavernea</name>
    <dbReference type="NCBI Taxonomy" id="1387982"/>
    <lineage>
        <taxon>Bacteria</taxon>
        <taxon>Bacillati</taxon>
        <taxon>Actinomycetota</taxon>
        <taxon>Actinomycetes</taxon>
        <taxon>Mycobacteriales</taxon>
        <taxon>Tomitella</taxon>
    </lineage>
</organism>
<evidence type="ECO:0000256" key="2">
    <source>
        <dbReference type="SAM" id="SignalP"/>
    </source>
</evidence>
<accession>A0ABP9CXT5</accession>
<evidence type="ECO:0000313" key="3">
    <source>
        <dbReference type="EMBL" id="GAA4820233.1"/>
    </source>
</evidence>
<protein>
    <recommendedName>
        <fullName evidence="5">DUF732 domain-containing protein</fullName>
    </recommendedName>
</protein>
<feature type="chain" id="PRO_5047086009" description="DUF732 domain-containing protein" evidence="2">
    <location>
        <begin position="23"/>
        <end position="120"/>
    </location>
</feature>
<feature type="compositionally biased region" description="Polar residues" evidence="1">
    <location>
        <begin position="94"/>
        <end position="104"/>
    </location>
</feature>